<accession>A0ABX2A9I3</accession>
<protein>
    <submittedName>
        <fullName evidence="1">Uncharacterized protein</fullName>
    </submittedName>
</protein>
<evidence type="ECO:0000313" key="2">
    <source>
        <dbReference type="Proteomes" id="UP000623090"/>
    </source>
</evidence>
<comment type="caution">
    <text evidence="1">The sequence shown here is derived from an EMBL/GenBank/DDBJ whole genome shotgun (WGS) entry which is preliminary data.</text>
</comment>
<proteinExistence type="predicted"/>
<dbReference type="EMBL" id="JABJWC010000002">
    <property type="protein sequence ID" value="NPC65084.1"/>
    <property type="molecule type" value="Genomic_DNA"/>
</dbReference>
<gene>
    <name evidence="1" type="ORF">HNW77_01415</name>
</gene>
<sequence length="65" mass="7556">MSVIKKGIVRSGEYNGWKVEVDFDEGDTKGYYIYIIKSPAEGYDAWCKDMEGVNDELEKWNVAWE</sequence>
<name>A0ABX2A9I3_9PROT</name>
<keyword evidence="2" id="KW-1185">Reference proteome</keyword>
<reference evidence="1 2" key="1">
    <citation type="journal article" date="2020" name="Microorganisms">
        <title>Description of Komagataeibacter melaceti sp. nov. and Komagataeibacter melomenusus sp. nov. Isolated from Apple Cider Vinegar.</title>
        <authorList>
            <person name="Maric L."/>
            <person name="Cleenwerck I."/>
            <person name="Accetto T."/>
            <person name="Vandamme P."/>
            <person name="Trcek J."/>
        </authorList>
    </citation>
    <scope>NUCLEOTIDE SEQUENCE [LARGE SCALE GENOMIC DNA]</scope>
    <source>
        <strain evidence="1 2">AV436</strain>
    </source>
</reference>
<evidence type="ECO:0000313" key="1">
    <source>
        <dbReference type="EMBL" id="NPC65084.1"/>
    </source>
</evidence>
<organism evidence="1 2">
    <name type="scientific">Komagataeibacter melomenusus</name>
    <dbReference type="NCBI Taxonomy" id="2766578"/>
    <lineage>
        <taxon>Bacteria</taxon>
        <taxon>Pseudomonadati</taxon>
        <taxon>Pseudomonadota</taxon>
        <taxon>Alphaproteobacteria</taxon>
        <taxon>Acetobacterales</taxon>
        <taxon>Acetobacteraceae</taxon>
        <taxon>Komagataeibacter</taxon>
    </lineage>
</organism>
<dbReference type="RefSeq" id="WP_172154685.1">
    <property type="nucleotide sequence ID" value="NZ_JABJWC010000002.1"/>
</dbReference>
<dbReference type="Proteomes" id="UP000623090">
    <property type="component" value="Unassembled WGS sequence"/>
</dbReference>